<sequence>MMDLYGLNPNIQPFAFQFLRIPPGFSHPMQN</sequence>
<dbReference type="EMBL" id="LAZR01065821">
    <property type="protein sequence ID" value="KKK54781.1"/>
    <property type="molecule type" value="Genomic_DNA"/>
</dbReference>
<protein>
    <submittedName>
        <fullName evidence="1">Uncharacterized protein</fullName>
    </submittedName>
</protein>
<feature type="non-terminal residue" evidence="1">
    <location>
        <position position="31"/>
    </location>
</feature>
<dbReference type="AlphaFoldDB" id="A0A0F8Z3X2"/>
<proteinExistence type="predicted"/>
<accession>A0A0F8Z3X2</accession>
<name>A0A0F8Z3X2_9ZZZZ</name>
<organism evidence="1">
    <name type="scientific">marine sediment metagenome</name>
    <dbReference type="NCBI Taxonomy" id="412755"/>
    <lineage>
        <taxon>unclassified sequences</taxon>
        <taxon>metagenomes</taxon>
        <taxon>ecological metagenomes</taxon>
    </lineage>
</organism>
<evidence type="ECO:0000313" key="1">
    <source>
        <dbReference type="EMBL" id="KKK54781.1"/>
    </source>
</evidence>
<gene>
    <name evidence="1" type="ORF">LCGC14_3081260</name>
</gene>
<comment type="caution">
    <text evidence="1">The sequence shown here is derived from an EMBL/GenBank/DDBJ whole genome shotgun (WGS) entry which is preliminary data.</text>
</comment>
<reference evidence="1" key="1">
    <citation type="journal article" date="2015" name="Nature">
        <title>Complex archaea that bridge the gap between prokaryotes and eukaryotes.</title>
        <authorList>
            <person name="Spang A."/>
            <person name="Saw J.H."/>
            <person name="Jorgensen S.L."/>
            <person name="Zaremba-Niedzwiedzka K."/>
            <person name="Martijn J."/>
            <person name="Lind A.E."/>
            <person name="van Eijk R."/>
            <person name="Schleper C."/>
            <person name="Guy L."/>
            <person name="Ettema T.J."/>
        </authorList>
    </citation>
    <scope>NUCLEOTIDE SEQUENCE</scope>
</reference>